<dbReference type="Proteomes" id="UP000243378">
    <property type="component" value="Unassembled WGS sequence"/>
</dbReference>
<organism evidence="2 3">
    <name type="scientific">Phytopseudomonas seleniipraecipitans</name>
    <dbReference type="NCBI Taxonomy" id="640205"/>
    <lineage>
        <taxon>Bacteria</taxon>
        <taxon>Pseudomonadati</taxon>
        <taxon>Pseudomonadota</taxon>
        <taxon>Gammaproteobacteria</taxon>
        <taxon>Pseudomonadales</taxon>
        <taxon>Pseudomonadaceae</taxon>
        <taxon>Phytopseudomonas</taxon>
    </lineage>
</organism>
<evidence type="ECO:0000256" key="1">
    <source>
        <dbReference type="SAM" id="MobiDB-lite"/>
    </source>
</evidence>
<proteinExistence type="predicted"/>
<dbReference type="RefSeq" id="WP_244153353.1">
    <property type="nucleotide sequence ID" value="NZ_FNBM01000001.1"/>
</dbReference>
<feature type="region of interest" description="Disordered" evidence="1">
    <location>
        <begin position="105"/>
        <end position="128"/>
    </location>
</feature>
<name>A0A1G7HTG7_9GAMM</name>
<dbReference type="STRING" id="640205.SAMN05216381_0778"/>
<dbReference type="EMBL" id="FNBM01000001">
    <property type="protein sequence ID" value="SDF03740.1"/>
    <property type="molecule type" value="Genomic_DNA"/>
</dbReference>
<gene>
    <name evidence="2" type="ORF">SAMN05216381_0778</name>
</gene>
<protein>
    <recommendedName>
        <fullName evidence="4">Fis family transcriptional regulator</fullName>
    </recommendedName>
</protein>
<sequence>MSSKRTHTAMERELARTLTTACETAKSEIVGFQWLTHDVDYDAFPRSLQVTWVFDTEARMNSALGSPDKARMLELTQAAFDEIGITVSNIAAHVAFRAEQRLAARPHDSGPVALDSSRQARGKRGQGH</sequence>
<accession>A0A1G7HTG7</accession>
<evidence type="ECO:0000313" key="2">
    <source>
        <dbReference type="EMBL" id="SDF03740.1"/>
    </source>
</evidence>
<reference evidence="2 3" key="1">
    <citation type="submission" date="2016-10" db="EMBL/GenBank/DDBJ databases">
        <authorList>
            <person name="de Groot N.N."/>
        </authorList>
    </citation>
    <scope>NUCLEOTIDE SEQUENCE [LARGE SCALE GENOMIC DNA]</scope>
    <source>
        <strain evidence="2 3">LMG 25475</strain>
    </source>
</reference>
<evidence type="ECO:0008006" key="4">
    <source>
        <dbReference type="Google" id="ProtNLM"/>
    </source>
</evidence>
<dbReference type="AlphaFoldDB" id="A0A1G7HTG7"/>
<evidence type="ECO:0000313" key="3">
    <source>
        <dbReference type="Proteomes" id="UP000243378"/>
    </source>
</evidence>